<dbReference type="AlphaFoldDB" id="A0A840AU33"/>
<comment type="caution">
    <text evidence="6">The sequence shown here is derived from an EMBL/GenBank/DDBJ whole genome shotgun (WGS) entry which is preliminary data.</text>
</comment>
<dbReference type="InterPro" id="IPR000577">
    <property type="entry name" value="Carb_kinase_FGGY"/>
</dbReference>
<keyword evidence="3 6" id="KW-0418">Kinase</keyword>
<keyword evidence="2" id="KW-0808">Transferase</keyword>
<dbReference type="Proteomes" id="UP000553963">
    <property type="component" value="Unassembled WGS sequence"/>
</dbReference>
<name>A0A840AU33_9HYPH</name>
<dbReference type="GO" id="GO:0005737">
    <property type="term" value="C:cytoplasm"/>
    <property type="evidence" value="ECO:0007669"/>
    <property type="project" value="TreeGrafter"/>
</dbReference>
<dbReference type="Pfam" id="PF02782">
    <property type="entry name" value="FGGY_C"/>
    <property type="match status" value="1"/>
</dbReference>
<evidence type="ECO:0000313" key="7">
    <source>
        <dbReference type="Proteomes" id="UP000553963"/>
    </source>
</evidence>
<comment type="similarity">
    <text evidence="1">Belongs to the FGGY kinase family.</text>
</comment>
<protein>
    <submittedName>
        <fullName evidence="6">FGGY-family pentulose kinase</fullName>
    </submittedName>
</protein>
<dbReference type="InterPro" id="IPR018484">
    <property type="entry name" value="FGGY_N"/>
</dbReference>
<dbReference type="Gene3D" id="1.20.58.2240">
    <property type="match status" value="1"/>
</dbReference>
<dbReference type="EMBL" id="JACIDS010000004">
    <property type="protein sequence ID" value="MBB3932321.1"/>
    <property type="molecule type" value="Genomic_DNA"/>
</dbReference>
<proteinExistence type="inferred from homology"/>
<dbReference type="FunFam" id="3.30.420.40:FF:000101">
    <property type="entry name" value="FGGY carbohydrate kinase domain-containing protein"/>
    <property type="match status" value="1"/>
</dbReference>
<dbReference type="InterPro" id="IPR006003">
    <property type="entry name" value="FGGY_RbtK-like"/>
</dbReference>
<feature type="domain" description="Carbohydrate kinase FGGY C-terminal" evidence="5">
    <location>
        <begin position="279"/>
        <end position="488"/>
    </location>
</feature>
<evidence type="ECO:0000256" key="1">
    <source>
        <dbReference type="ARBA" id="ARBA00009156"/>
    </source>
</evidence>
<evidence type="ECO:0000259" key="5">
    <source>
        <dbReference type="Pfam" id="PF02782"/>
    </source>
</evidence>
<dbReference type="PANTHER" id="PTHR43435:SF4">
    <property type="entry name" value="FGGY CARBOHYDRATE KINASE DOMAIN-CONTAINING PROTEIN"/>
    <property type="match status" value="1"/>
</dbReference>
<dbReference type="Gene3D" id="3.30.420.40">
    <property type="match status" value="1"/>
</dbReference>
<keyword evidence="7" id="KW-1185">Reference proteome</keyword>
<evidence type="ECO:0000313" key="6">
    <source>
        <dbReference type="EMBL" id="MBB3932321.1"/>
    </source>
</evidence>
<dbReference type="PIRSF" id="PIRSF000538">
    <property type="entry name" value="GlpK"/>
    <property type="match status" value="1"/>
</dbReference>
<dbReference type="InterPro" id="IPR018485">
    <property type="entry name" value="FGGY_C"/>
</dbReference>
<dbReference type="PANTHER" id="PTHR43435">
    <property type="entry name" value="RIBULOKINASE"/>
    <property type="match status" value="1"/>
</dbReference>
<dbReference type="RefSeq" id="WP_183399966.1">
    <property type="nucleotide sequence ID" value="NZ_JACIDS010000004.1"/>
</dbReference>
<dbReference type="NCBIfam" id="TIGR01315">
    <property type="entry name" value="5C_CHO_kinase"/>
    <property type="match status" value="1"/>
</dbReference>
<dbReference type="GO" id="GO:0019321">
    <property type="term" value="P:pentose metabolic process"/>
    <property type="evidence" value="ECO:0007669"/>
    <property type="project" value="TreeGrafter"/>
</dbReference>
<dbReference type="Pfam" id="PF00370">
    <property type="entry name" value="FGGY_N"/>
    <property type="match status" value="1"/>
</dbReference>
<organism evidence="6 7">
    <name type="scientific">Kaistia hirudinis</name>
    <dbReference type="NCBI Taxonomy" id="1293440"/>
    <lineage>
        <taxon>Bacteria</taxon>
        <taxon>Pseudomonadati</taxon>
        <taxon>Pseudomonadota</taxon>
        <taxon>Alphaproteobacteria</taxon>
        <taxon>Hyphomicrobiales</taxon>
        <taxon>Kaistiaceae</taxon>
        <taxon>Kaistia</taxon>
    </lineage>
</organism>
<evidence type="ECO:0000259" key="4">
    <source>
        <dbReference type="Pfam" id="PF00370"/>
    </source>
</evidence>
<accession>A0A840AU33</accession>
<feature type="domain" description="Carbohydrate kinase FGGY N-terminal" evidence="4">
    <location>
        <begin position="4"/>
        <end position="261"/>
    </location>
</feature>
<reference evidence="6 7" key="1">
    <citation type="submission" date="2020-08" db="EMBL/GenBank/DDBJ databases">
        <title>Genomic Encyclopedia of Type Strains, Phase IV (KMG-IV): sequencing the most valuable type-strain genomes for metagenomic binning, comparative biology and taxonomic classification.</title>
        <authorList>
            <person name="Goeker M."/>
        </authorList>
    </citation>
    <scope>NUCLEOTIDE SEQUENCE [LARGE SCALE GENOMIC DNA]</scope>
    <source>
        <strain evidence="6 7">DSM 25966</strain>
    </source>
</reference>
<gene>
    <name evidence="6" type="ORF">GGR25_003379</name>
</gene>
<dbReference type="GO" id="GO:0019150">
    <property type="term" value="F:D-ribulokinase activity"/>
    <property type="evidence" value="ECO:0007669"/>
    <property type="project" value="TreeGrafter"/>
</dbReference>
<dbReference type="InterPro" id="IPR043129">
    <property type="entry name" value="ATPase_NBD"/>
</dbReference>
<evidence type="ECO:0000256" key="3">
    <source>
        <dbReference type="ARBA" id="ARBA00022777"/>
    </source>
</evidence>
<dbReference type="SUPFAM" id="SSF53067">
    <property type="entry name" value="Actin-like ATPase domain"/>
    <property type="match status" value="2"/>
</dbReference>
<sequence length="547" mass="56947">MAFFIGIDVGTGSARAGIFDEAGRLVGSAKRAIAIWHEAGEIVEQSSSDIWRAVCESVREAVQAASVTADEIAGIGFDATCSLVAIGEGGAPVAVGPSGDAERNIIVWMDHRALDQTRRINASGHRVLSYVGGAISPEMETPKLLWLAENMPQSFAAAVHFFDLADWLTYRATGSTARSTCTLTCKWTYLAHEKRFDEGYFRQIGLGMLADEGFARIGTEVVEPGTPLGKGLSAEAAAELGLRPGIAVGAALIDAHAGGLGSVGGRDASGAATDAARQLAYIFGTSACAMATTADPEFVPGVWGPYFSAMLPGLWLNEGGQSAAGAAIDHLVTLHPATPAARIKAGEEGQSLFAYLEERIAALADRMEETVRLAAEIQVVPEFLGNRSPKAEPDARGTIAGLDLSENTDSLARLYLAGLCGLSYGARQIVEALAIQGIEIDTIVLSGGAGQSALVRQTLADATGLVVAVPEAPEPVLLGAAILGAVAAGRFAGTGEAIEAMSRLGNEYRPAGGLSRRIHDAKYEIFLSLQDEDRRSRALIGSVLAGS</sequence>
<evidence type="ECO:0000256" key="2">
    <source>
        <dbReference type="ARBA" id="ARBA00022679"/>
    </source>
</evidence>
<dbReference type="CDD" id="cd07782">
    <property type="entry name" value="ASKHA_NBD_FGGY_D-RBK"/>
    <property type="match status" value="1"/>
</dbReference>